<comment type="subcellular location">
    <subcellularLocation>
        <location evidence="1">Nucleus</location>
    </subcellularLocation>
</comment>
<evidence type="ECO:0000256" key="3">
    <source>
        <dbReference type="ARBA" id="ARBA00012513"/>
    </source>
</evidence>
<organism evidence="15">
    <name type="scientific">Lepeophtheirus salmonis</name>
    <name type="common">Salmon louse</name>
    <name type="synonym">Caligus salmonis</name>
    <dbReference type="NCBI Taxonomy" id="72036"/>
    <lineage>
        <taxon>Eukaryota</taxon>
        <taxon>Metazoa</taxon>
        <taxon>Ecdysozoa</taxon>
        <taxon>Arthropoda</taxon>
        <taxon>Crustacea</taxon>
        <taxon>Multicrustacea</taxon>
        <taxon>Hexanauplia</taxon>
        <taxon>Copepoda</taxon>
        <taxon>Siphonostomatoida</taxon>
        <taxon>Caligidae</taxon>
        <taxon>Lepeophtheirus</taxon>
    </lineage>
</organism>
<dbReference type="GO" id="GO:0000077">
    <property type="term" value="P:DNA damage checkpoint signaling"/>
    <property type="evidence" value="ECO:0007669"/>
    <property type="project" value="TreeGrafter"/>
</dbReference>
<evidence type="ECO:0000256" key="4">
    <source>
        <dbReference type="ARBA" id="ARBA00022527"/>
    </source>
</evidence>
<dbReference type="Gene3D" id="1.25.40.10">
    <property type="entry name" value="Tetratricopeptide repeat domain"/>
    <property type="match status" value="1"/>
</dbReference>
<evidence type="ECO:0000256" key="7">
    <source>
        <dbReference type="ARBA" id="ARBA00022763"/>
    </source>
</evidence>
<dbReference type="Gene3D" id="1.10.1070.11">
    <property type="entry name" value="Phosphatidylinositol 3-/4-kinase, catalytic domain"/>
    <property type="match status" value="1"/>
</dbReference>
<feature type="domain" description="FAT" evidence="13">
    <location>
        <begin position="1345"/>
        <end position="1898"/>
    </location>
</feature>
<dbReference type="SUPFAM" id="SSF56112">
    <property type="entry name" value="Protein kinase-like (PK-like)"/>
    <property type="match status" value="1"/>
</dbReference>
<evidence type="ECO:0000256" key="1">
    <source>
        <dbReference type="ARBA" id="ARBA00004123"/>
    </source>
</evidence>
<dbReference type="InterPro" id="IPR050517">
    <property type="entry name" value="DDR_Repair_Kinase"/>
</dbReference>
<gene>
    <name evidence="15" type="primary">ATR</name>
</gene>
<feature type="domain" description="FATC" evidence="14">
    <location>
        <begin position="2324"/>
        <end position="2356"/>
    </location>
</feature>
<keyword evidence="9" id="KW-0067">ATP-binding</keyword>
<dbReference type="SMART" id="SM01343">
    <property type="entry name" value="FATC"/>
    <property type="match status" value="1"/>
</dbReference>
<keyword evidence="7" id="KW-0227">DNA damage</keyword>
<dbReference type="Gene3D" id="3.30.1010.10">
    <property type="entry name" value="Phosphatidylinositol 3-kinase Catalytic Subunit, Chain A, domain 4"/>
    <property type="match status" value="1"/>
</dbReference>
<dbReference type="Pfam" id="PF02260">
    <property type="entry name" value="FATC"/>
    <property type="match status" value="1"/>
</dbReference>
<dbReference type="InterPro" id="IPR011009">
    <property type="entry name" value="Kinase-like_dom_sf"/>
</dbReference>
<name>A0A0K2U402_LEPSM</name>
<dbReference type="PROSITE" id="PS50290">
    <property type="entry name" value="PI3_4_KINASE_3"/>
    <property type="match status" value="1"/>
</dbReference>
<feature type="domain" description="PI3K/PI4K catalytic" evidence="12">
    <location>
        <begin position="2001"/>
        <end position="2314"/>
    </location>
</feature>
<reference evidence="15" key="1">
    <citation type="submission" date="2014-05" db="EMBL/GenBank/DDBJ databases">
        <authorList>
            <person name="Chronopoulou M."/>
        </authorList>
    </citation>
    <scope>NUCLEOTIDE SEQUENCE</scope>
    <source>
        <tissue evidence="15">Whole organism</tissue>
    </source>
</reference>
<dbReference type="InterPro" id="IPR012993">
    <property type="entry name" value="UME"/>
</dbReference>
<dbReference type="GO" id="GO:0005634">
    <property type="term" value="C:nucleus"/>
    <property type="evidence" value="ECO:0007669"/>
    <property type="project" value="UniProtKB-SubCell"/>
</dbReference>
<accession>A0A0K2U402</accession>
<keyword evidence="4" id="KW-0723">Serine/threonine-protein kinase</keyword>
<evidence type="ECO:0000259" key="12">
    <source>
        <dbReference type="PROSITE" id="PS50290"/>
    </source>
</evidence>
<dbReference type="InterPro" id="IPR036940">
    <property type="entry name" value="PI3/4_kinase_cat_sf"/>
</dbReference>
<dbReference type="CDD" id="cd00892">
    <property type="entry name" value="PIKKc_ATR"/>
    <property type="match status" value="1"/>
</dbReference>
<evidence type="ECO:0000256" key="10">
    <source>
        <dbReference type="ARBA" id="ARBA00023204"/>
    </source>
</evidence>
<evidence type="ECO:0000256" key="2">
    <source>
        <dbReference type="ARBA" id="ARBA00010769"/>
    </source>
</evidence>
<protein>
    <recommendedName>
        <fullName evidence="3">non-specific serine/threonine protein kinase</fullName>
        <ecNumber evidence="3">2.7.11.1</ecNumber>
    </recommendedName>
</protein>
<keyword evidence="5" id="KW-0808">Transferase</keyword>
<keyword evidence="6" id="KW-0547">Nucleotide-binding</keyword>
<dbReference type="InterPro" id="IPR011990">
    <property type="entry name" value="TPR-like_helical_dom_sf"/>
</dbReference>
<evidence type="ECO:0000256" key="5">
    <source>
        <dbReference type="ARBA" id="ARBA00022679"/>
    </source>
</evidence>
<keyword evidence="8" id="KW-0418">Kinase</keyword>
<dbReference type="PROSITE" id="PS51190">
    <property type="entry name" value="FATC"/>
    <property type="match status" value="1"/>
</dbReference>
<evidence type="ECO:0000313" key="15">
    <source>
        <dbReference type="EMBL" id="CDW32421.1"/>
    </source>
</evidence>
<dbReference type="Pfam" id="PF00454">
    <property type="entry name" value="PI3_PI4_kinase"/>
    <property type="match status" value="1"/>
</dbReference>
<proteinExistence type="inferred from homology"/>
<dbReference type="PROSITE" id="PS51189">
    <property type="entry name" value="FAT"/>
    <property type="match status" value="1"/>
</dbReference>
<sequence length="2356" mass="271677">MYSEDVWKLFHKILDNHTSGDDEVDLDGFLVKVPEIIDKFPESFLVEPYENDSLKKTEFMKWLIHKMMFIPSELSFPILKGLIRPLSTKNPKLFSDILHNSLLGALIESSENDVAVTAKILRLILDLEPPDLRIFLPIILKNIQLGVPELKLHSLPLISLLYLGFDWELDLAIKSEIFETLFLLMSTYFYEEQRILYNISLYKTLVNVFRTMISKESSNLFINFVFLFWEETVLKNWESFIYMDEEFKRLLWDLLKKAENNYASIIDFFLERDFVSVGCAFVYEHQIKMEMKKSSNKPQSCRTWQSILLIFEKLSKMDDHELLLSTLRGIAKICRYLEVSMDEISSCLFFFEEETLIEIGQILFECAVNDPSSLSTSADIFMDLLPNFNLKEVTCESFYHLALATISLPWKLSQEMKVSDLKVGAKLRKRIQGDKSIFNRQEESKVKLIRLITLLPPWLTPRWRLGLLQKIWSDSDYIFCECLISNLHFIIFNIPEESKIFAEEITSQTIKLGVESLLCALVNVAPLLICTFSNTNELIFEKNKSDFDLKCLICSKDKPLTCVSPSISHLIKLIGYSHSSPAQIAKMVNPLSLHVGLTQETARIWMNFFENENCIHLYPKYIKCFSKFMGPLKEQLSRLKSNNPDGIVVDLFIALSTLEEMDSEYLIHELTSLYLNGESHVSTFIAAQEFLRSNVIKYKYIILKVGAEMLDSRTLNLLTVLFRSSKSSVFLNQNMHHILPHVVLSKSKKKLEFISTQSETSLRHLLVEKFQHVFPCIVFHSKGPKEYNTCIKFIETMTKVSLEELLSSKRQRVTTELLLHMSTYQKKIISALSWLAENDTQCEIPDKKDIRKYIEPKILGVLGFIDNKISNPNISKERKNKILESLNELMAYMGPDFIGSVKHKILTILQSVDSYCDSLVQCWKTFVTKALDSLALGTIICEVLANLVPLLSQNREEVIKIFEDIIIKRGKREFREHFHKLYFLPDKDELADINKVISKENQLPNLPCKDLLRVTAESLECKNYQVQYQVLSKLKTILRLNVNPVQGLIVSSNTTDPFITSLIFRLVRGLRDVNNDSLRSLYGEVLGELGAIDPGRLHTLEYGDLDKNENDLDVSLSSNLDKLFAQNLLNNLVHGYLSSEDSGDSDSCAYSIQEILKKFNVQPGKNCCLWNSFSDEYKEVLTPFLTSLYSRTEKCSFSSYNYSKCLSFSEWIANWSCYLIDKIPRDHAREIFAVCKPALKKDIIVAKFLLPFIIIEILVQCSMKGIEMDRIYLETMEVVESNSDFKRDALAVIFSVLDLCNSFLRKRYELMAGKVKKLDAPDKLKAKDLEYSAVSCFVKRIPSKLMAQSSFECQAYIRSLMHFEHYLSYERNGSLERPEDLFMLQKLYGALDESDFVVGVSKSRKTDPSLEEMIHMYEATGNYQDALAVYESLSRIRPGMIRCYLEMDQPNTAYVLSKSIESDDDDDNILNLRLEAAWRLSKWEDIESATIEKPSWEKDLARLINCIRKKDEINFYSLMVESRKRIMEPLAACAVGDDLKGSYAHSYRYIARLQMLHEAESIASNYIFSHKSNQDRNKNGDLLLLLRTRLDFGQYSLVHQESILQLRKTLFSVALNSMKESSKSLSLKKELIWTSKMSAKVARKAGQFQKAFNLLTEASKAFGRCNIEILVEESKLCWARGNANRAIEILKKVVDSTTVDKDNQDKILLISEAKLLLARYLDDGASLDAESVTAFYKDARESLPGYESACYYSAKFFYKIIGKNYQDSDLDSKGDFVYHVIILYGKALVFGCNSLHEALPRILSLWLDFGARMCSVKPNDGKLSYESMTTNLDRINKVISKMIDKWPPYYLLTAFPQLTSRICHPHPVCWSNLKKILIKTFINCPQHAFWHMVALSRSSYELRRQRCAEVLNGFGRNERFPEDSKKFTDGLLELCIKQLDLRATSLKKEMPHFFRLLTSKDFSQIMMPIARNMAMMLPTCSETSKSQHNPFPSGLVYFEKPDDSLTVMKSLVRPKKISFWGSNGKKYSFLCKPKDDLRRDCRLIDFNNLLNILLNKDPESRRRDLHIRTYTVFPLDELNGIIEWMDNLVLFRHVLLALYEERIGSKAILKMEDYKLYETSRTDFDKNMRSFQALKKRFSPPVFGEWFIRNFPDPQTWYASRLAYVRTTAVMSMVCYLFGLGDRHGENIMFHSKNGDTVHVDLNCLFNKGDTLAIPEVVPFRLTQNMVHAMGPLGVEGPFRIACENSLNLMRKEKDVLTSTLRPFYFDPLLDWMPRHSKSAKTPSTAKVEAVNEKAVDALKNIERRLNGYVVCRKKNNRKTPSSMPLSVSGQVDFLINEAMSEDNLSQMYLGWAPYL</sequence>
<dbReference type="PANTHER" id="PTHR11139">
    <property type="entry name" value="ATAXIA TELANGIECTASIA MUTATED ATM -RELATED"/>
    <property type="match status" value="1"/>
</dbReference>
<dbReference type="Pfam" id="PF08064">
    <property type="entry name" value="UME"/>
    <property type="match status" value="1"/>
</dbReference>
<dbReference type="SMART" id="SM00146">
    <property type="entry name" value="PI3Kc"/>
    <property type="match status" value="1"/>
</dbReference>
<dbReference type="InterPro" id="IPR056802">
    <property type="entry name" value="ATR-like_M-HEAT"/>
</dbReference>
<dbReference type="GO" id="GO:0005524">
    <property type="term" value="F:ATP binding"/>
    <property type="evidence" value="ECO:0007669"/>
    <property type="project" value="UniProtKB-KW"/>
</dbReference>
<dbReference type="InterPro" id="IPR000403">
    <property type="entry name" value="PI3/4_kinase_cat_dom"/>
</dbReference>
<evidence type="ECO:0000259" key="14">
    <source>
        <dbReference type="PROSITE" id="PS51190"/>
    </source>
</evidence>
<dbReference type="Pfam" id="PF25030">
    <property type="entry name" value="M-HEAT_ATR"/>
    <property type="match status" value="1"/>
</dbReference>
<comment type="similarity">
    <text evidence="2">Belongs to the PI3/PI4-kinase family. ATM subfamily.</text>
</comment>
<keyword evidence="11" id="KW-0539">Nucleus</keyword>
<evidence type="ECO:0000256" key="11">
    <source>
        <dbReference type="ARBA" id="ARBA00023242"/>
    </source>
</evidence>
<dbReference type="Pfam" id="PF02259">
    <property type="entry name" value="FAT"/>
    <property type="match status" value="1"/>
</dbReference>
<dbReference type="GO" id="GO:0004674">
    <property type="term" value="F:protein serine/threonine kinase activity"/>
    <property type="evidence" value="ECO:0007669"/>
    <property type="project" value="UniProtKB-KW"/>
</dbReference>
<dbReference type="OrthoDB" id="381190at2759"/>
<dbReference type="Pfam" id="PF23593">
    <property type="entry name" value="HEAT_ATR"/>
    <property type="match status" value="1"/>
</dbReference>
<dbReference type="InterPro" id="IPR003152">
    <property type="entry name" value="FATC_dom"/>
</dbReference>
<dbReference type="EC" id="2.7.11.1" evidence="3"/>
<evidence type="ECO:0000256" key="8">
    <source>
        <dbReference type="ARBA" id="ARBA00022777"/>
    </source>
</evidence>
<dbReference type="InterPro" id="IPR057564">
    <property type="entry name" value="HEAT_ATR"/>
</dbReference>
<dbReference type="InterPro" id="IPR003151">
    <property type="entry name" value="PIK-rel_kinase_FAT"/>
</dbReference>
<dbReference type="InterPro" id="IPR014009">
    <property type="entry name" value="PIK_FAT"/>
</dbReference>
<evidence type="ECO:0000256" key="9">
    <source>
        <dbReference type="ARBA" id="ARBA00022840"/>
    </source>
</evidence>
<dbReference type="PANTHER" id="PTHR11139:SF69">
    <property type="entry name" value="SERINE_THREONINE-PROTEIN KINASE ATR"/>
    <property type="match status" value="1"/>
</dbReference>
<dbReference type="GO" id="GO:0005694">
    <property type="term" value="C:chromosome"/>
    <property type="evidence" value="ECO:0007669"/>
    <property type="project" value="TreeGrafter"/>
</dbReference>
<dbReference type="EMBL" id="HACA01015060">
    <property type="protein sequence ID" value="CDW32421.1"/>
    <property type="molecule type" value="Transcribed_RNA"/>
</dbReference>
<keyword evidence="10" id="KW-0234">DNA repair</keyword>
<evidence type="ECO:0000256" key="6">
    <source>
        <dbReference type="ARBA" id="ARBA00022741"/>
    </source>
</evidence>
<dbReference type="SMART" id="SM00802">
    <property type="entry name" value="UME"/>
    <property type="match status" value="1"/>
</dbReference>
<dbReference type="GO" id="GO:0000723">
    <property type="term" value="P:telomere maintenance"/>
    <property type="evidence" value="ECO:0007669"/>
    <property type="project" value="TreeGrafter"/>
</dbReference>
<evidence type="ECO:0000259" key="13">
    <source>
        <dbReference type="PROSITE" id="PS51189"/>
    </source>
</evidence>
<dbReference type="GO" id="GO:0006281">
    <property type="term" value="P:DNA repair"/>
    <property type="evidence" value="ECO:0007669"/>
    <property type="project" value="UniProtKB-KW"/>
</dbReference>